<evidence type="ECO:0000313" key="3">
    <source>
        <dbReference type="EMBL" id="QRP69947.1"/>
    </source>
</evidence>
<protein>
    <submittedName>
        <fullName evidence="2">Uncharacterized protein</fullName>
    </submittedName>
</protein>
<evidence type="ECO:0000313" key="4">
    <source>
        <dbReference type="Proteomes" id="UP000596145"/>
    </source>
</evidence>
<dbReference type="Proteomes" id="UP000617681">
    <property type="component" value="Chromosome"/>
</dbReference>
<accession>A0A7T4EHL0</accession>
<evidence type="ECO:0000313" key="2">
    <source>
        <dbReference type="EMBL" id="QQB47501.1"/>
    </source>
</evidence>
<reference evidence="2 4" key="1">
    <citation type="submission" date="2020-12" db="EMBL/GenBank/DDBJ databases">
        <title>FDA dAtabase for Regulatory Grade micrObial Sequences (FDA-ARGOS): Supporting development and validation of Infectious Disease Dx tests.</title>
        <authorList>
            <person name="Sproer C."/>
            <person name="Gronow S."/>
            <person name="Severitt S."/>
            <person name="Schroder I."/>
            <person name="Tallon L."/>
            <person name="Sadzewicz L."/>
            <person name="Zhao X."/>
            <person name="Boylan J."/>
            <person name="Ott S."/>
            <person name="Bowen H."/>
            <person name="Vavikolanu K."/>
            <person name="Mehta A."/>
            <person name="Aluvathingal J."/>
            <person name="Nadendla S."/>
            <person name="Lowell S."/>
            <person name="Myers T."/>
            <person name="Yan Y."/>
            <person name="Sichtig H."/>
        </authorList>
    </citation>
    <scope>NUCLEOTIDE SEQUENCE [LARGE SCALE GENOMIC DNA]</scope>
    <source>
        <strain evidence="2 4">FDAARGOS_1053</strain>
        <strain evidence="3">FDAARGOS_1191</strain>
    </source>
</reference>
<gene>
    <name evidence="2" type="ORF">I6I10_06390</name>
    <name evidence="3" type="ORF">I6J21_09095</name>
</gene>
<name>A0A7T4EHL0_9CORY</name>
<dbReference type="Proteomes" id="UP000596145">
    <property type="component" value="Chromosome"/>
</dbReference>
<dbReference type="EMBL" id="CP069534">
    <property type="protein sequence ID" value="QRP69947.1"/>
    <property type="molecule type" value="Genomic_DNA"/>
</dbReference>
<dbReference type="EMBL" id="CP066007">
    <property type="protein sequence ID" value="QQB47501.1"/>
    <property type="molecule type" value="Genomic_DNA"/>
</dbReference>
<feature type="region of interest" description="Disordered" evidence="1">
    <location>
        <begin position="39"/>
        <end position="68"/>
    </location>
</feature>
<dbReference type="AlphaFoldDB" id="A0A7T4EHL0"/>
<evidence type="ECO:0000256" key="1">
    <source>
        <dbReference type="SAM" id="MobiDB-lite"/>
    </source>
</evidence>
<proteinExistence type="predicted"/>
<dbReference type="OrthoDB" id="4419866at2"/>
<feature type="compositionally biased region" description="Low complexity" evidence="1">
    <location>
        <begin position="48"/>
        <end position="60"/>
    </location>
</feature>
<organism evidence="2 4">
    <name type="scientific">Corynebacterium glucuronolyticum</name>
    <dbReference type="NCBI Taxonomy" id="39791"/>
    <lineage>
        <taxon>Bacteria</taxon>
        <taxon>Bacillati</taxon>
        <taxon>Actinomycetota</taxon>
        <taxon>Actinomycetes</taxon>
        <taxon>Mycobacteriales</taxon>
        <taxon>Corynebacteriaceae</taxon>
        <taxon>Corynebacterium</taxon>
    </lineage>
</organism>
<sequence>MWTKDFKDGRFVMNLRRPIASVVAVTVSAALVLAGCSDEKHDGNSAQESSVSEKVSTSTEAAPSFTPKDVAPKTVEKFSEPVVDEGLGLTYKLVSVAAGNFGGTTVVVTVENNNEQPFPPSALKATYKFEDYDGNKELSEGEPLTISDPDYIVGLDVPLGVGAKANLNFPYAVSPSTAYDAEFTIGNVTFKGNLTAAN</sequence>